<evidence type="ECO:0000256" key="7">
    <source>
        <dbReference type="ARBA" id="ARBA00023157"/>
    </source>
</evidence>
<name>A0A5N5LI12_PANHP</name>
<comment type="caution">
    <text evidence="8">Lacks conserved residue(s) required for the propagation of feature annotation.</text>
</comment>
<dbReference type="GO" id="GO:0015347">
    <property type="term" value="F:sodium-independent organic anion transmembrane transporter activity"/>
    <property type="evidence" value="ECO:0007669"/>
    <property type="project" value="TreeGrafter"/>
</dbReference>
<dbReference type="Pfam" id="PF07648">
    <property type="entry name" value="Kazal_2"/>
    <property type="match status" value="1"/>
</dbReference>
<evidence type="ECO:0000256" key="8">
    <source>
        <dbReference type="RuleBase" id="RU362056"/>
    </source>
</evidence>
<feature type="domain" description="Major facilitator superfamily (MFS) profile" evidence="10">
    <location>
        <begin position="37"/>
        <end position="661"/>
    </location>
</feature>
<keyword evidence="4 8" id="KW-0812">Transmembrane</keyword>
<evidence type="ECO:0000256" key="2">
    <source>
        <dbReference type="ARBA" id="ARBA00009657"/>
    </source>
</evidence>
<feature type="transmembrane region" description="Helical" evidence="8">
    <location>
        <begin position="413"/>
        <end position="437"/>
    </location>
</feature>
<protein>
    <recommendedName>
        <fullName evidence="8">Solute carrier organic anion transporter family member</fullName>
    </recommendedName>
</protein>
<evidence type="ECO:0000256" key="4">
    <source>
        <dbReference type="ARBA" id="ARBA00022692"/>
    </source>
</evidence>
<gene>
    <name evidence="12" type="ORF">PHYPO_G00088570</name>
</gene>
<keyword evidence="6 8" id="KW-0472">Membrane</keyword>
<dbReference type="InterPro" id="IPR020846">
    <property type="entry name" value="MFS_dom"/>
</dbReference>
<dbReference type="GO" id="GO:0015125">
    <property type="term" value="F:bile acid transmembrane transporter activity"/>
    <property type="evidence" value="ECO:0007669"/>
    <property type="project" value="TreeGrafter"/>
</dbReference>
<keyword evidence="3" id="KW-1003">Cell membrane</keyword>
<feature type="transmembrane region" description="Helical" evidence="8">
    <location>
        <begin position="217"/>
        <end position="237"/>
    </location>
</feature>
<feature type="transmembrane region" description="Helical" evidence="8">
    <location>
        <begin position="268"/>
        <end position="290"/>
    </location>
</feature>
<keyword evidence="13" id="KW-1185">Reference proteome</keyword>
<evidence type="ECO:0000259" key="10">
    <source>
        <dbReference type="PROSITE" id="PS50850"/>
    </source>
</evidence>
<evidence type="ECO:0000256" key="5">
    <source>
        <dbReference type="ARBA" id="ARBA00022989"/>
    </source>
</evidence>
<comment type="subcellular location">
    <subcellularLocation>
        <location evidence="1 8">Cell membrane</location>
        <topology evidence="1 8">Multi-pass membrane protein</topology>
    </subcellularLocation>
</comment>
<keyword evidence="5 8" id="KW-1133">Transmembrane helix</keyword>
<dbReference type="PANTHER" id="PTHR11388:SF89">
    <property type="entry name" value="SOLUTE CARRIER ORGANIC ANION TRANSPORTER FAMILY MEMBER 1B3"/>
    <property type="match status" value="1"/>
</dbReference>
<keyword evidence="7" id="KW-1015">Disulfide bond</keyword>
<evidence type="ECO:0000256" key="3">
    <source>
        <dbReference type="ARBA" id="ARBA00022475"/>
    </source>
</evidence>
<dbReference type="PROSITE" id="PS50850">
    <property type="entry name" value="MFS"/>
    <property type="match status" value="1"/>
</dbReference>
<comment type="similarity">
    <text evidence="2 8">Belongs to the organo anion transporter (TC 2.A.60) family.</text>
</comment>
<dbReference type="SUPFAM" id="SSF100895">
    <property type="entry name" value="Kazal-type serine protease inhibitors"/>
    <property type="match status" value="1"/>
</dbReference>
<evidence type="ECO:0000313" key="12">
    <source>
        <dbReference type="EMBL" id="KAB5542188.1"/>
    </source>
</evidence>
<evidence type="ECO:0000256" key="6">
    <source>
        <dbReference type="ARBA" id="ARBA00023136"/>
    </source>
</evidence>
<feature type="region of interest" description="Disordered" evidence="9">
    <location>
        <begin position="675"/>
        <end position="697"/>
    </location>
</feature>
<dbReference type="AlphaFoldDB" id="A0A5N5LI12"/>
<evidence type="ECO:0000259" key="11">
    <source>
        <dbReference type="PROSITE" id="PS51465"/>
    </source>
</evidence>
<dbReference type="GO" id="GO:0006811">
    <property type="term" value="P:monoatomic ion transport"/>
    <property type="evidence" value="ECO:0007669"/>
    <property type="project" value="UniProtKB-KW"/>
</dbReference>
<feature type="transmembrane region" description="Helical" evidence="8">
    <location>
        <begin position="543"/>
        <end position="567"/>
    </location>
</feature>
<feature type="transmembrane region" description="Helical" evidence="8">
    <location>
        <begin position="72"/>
        <end position="96"/>
    </location>
</feature>
<reference evidence="12 13" key="1">
    <citation type="submission" date="2019-06" db="EMBL/GenBank/DDBJ databases">
        <title>A chromosome-scale genome assembly of the striped catfish, Pangasianodon hypophthalmus.</title>
        <authorList>
            <person name="Wen M."/>
            <person name="Zahm M."/>
            <person name="Roques C."/>
            <person name="Cabau C."/>
            <person name="Klopp C."/>
            <person name="Donnadieu C."/>
            <person name="Jouanno E."/>
            <person name="Avarre J.-C."/>
            <person name="Campet M."/>
            <person name="Ha T.T.T."/>
            <person name="Dugue R."/>
            <person name="Lampietro C."/>
            <person name="Louis A."/>
            <person name="Herpin A."/>
            <person name="Echchiki A."/>
            <person name="Berthelot C."/>
            <person name="Parey E."/>
            <person name="Roest-Crollius H."/>
            <person name="Braasch I."/>
            <person name="Postlethwait J."/>
            <person name="Bobe J."/>
            <person name="Montfort J."/>
            <person name="Bouchez O."/>
            <person name="Begum T."/>
            <person name="Schartl M."/>
            <person name="Guiguen Y."/>
        </authorList>
    </citation>
    <scope>NUCLEOTIDE SEQUENCE [LARGE SCALE GENOMIC DNA]</scope>
    <source>
        <strain evidence="12 13">Indonesia</strain>
        <tissue evidence="12">Blood</tissue>
    </source>
</reference>
<feature type="transmembrane region" description="Helical" evidence="8">
    <location>
        <begin position="33"/>
        <end position="51"/>
    </location>
</feature>
<feature type="compositionally biased region" description="Polar residues" evidence="9">
    <location>
        <begin position="676"/>
        <end position="697"/>
    </location>
</feature>
<dbReference type="GO" id="GO:0016323">
    <property type="term" value="C:basolateral plasma membrane"/>
    <property type="evidence" value="ECO:0007669"/>
    <property type="project" value="TreeGrafter"/>
</dbReference>
<keyword evidence="8" id="KW-0406">Ion transport</keyword>
<sequence>MVDTTEGDNATITSQQTVCVPDKKNARDPFCSTLKMFILSLAFTYFTKTLSGTYMKSVLTQIQKRFDLSSTLVGFIDGSFEMGNLLFLALVSHYGAKLHRPRLIGCGCFLMSLGSAVTGLPHFFMGRYKYDTMIPDSVNQTVSIVACQDFRMQSNYLDIHLEHSQGFKAGAVCLEEPGSNLWVYVYLGNLLRGIGETPLMPLGISYIDDFAKAENSAFYIACLHAVALVGPMFGYVLGSLVSKLYVDIGFVDTETVTITPKDIRWVGAWWLGFFVSSALMLLAGIPFWFLPRSLLKRDEEQSHRDNPSSQPGNQEHTVHSSVLYIKLADTAKGFLSSLKKLLGSPVYTLILCEQVLIFSSLIGFFTFKAKYIEQHFGLSSTRANFLIGLINMPLSTLGMLLGGLLMKRYKLGLLSAAQLSFFTSFLVIPLLLLQFMYKCDNIRLAGVTVSYNGTPQISYDEQTLFSQCNQNCSCSAAKWDPVCSDDGITFMSPCLAGCTSSTGQGKNTVFHNCSCVLNLSPVEGSTSVSLGQCPPTPVCSRSLMLYMATFGITSFVKGLGMTPVFMVMMRCIFPDLKSLAIGIQTLAIRTLAGIPSPVYFGSVIDSTCLKWSMRSCGSQGSCHMYDTNMYRIVFLGLTTGIFGCSLLFDLAMVVLLRNQFRMEAVRTHQDEIELQGPNQQCNDGTESHSLSRNTREV</sequence>
<dbReference type="OrthoDB" id="5062115at2759"/>
<feature type="transmembrane region" description="Helical" evidence="8">
    <location>
        <begin position="346"/>
        <end position="365"/>
    </location>
</feature>
<dbReference type="Gene3D" id="1.20.1250.20">
    <property type="entry name" value="MFS general substrate transporter like domains"/>
    <property type="match status" value="1"/>
</dbReference>
<keyword evidence="8" id="KW-0813">Transport</keyword>
<organism evidence="12 13">
    <name type="scientific">Pangasianodon hypophthalmus</name>
    <name type="common">Striped catfish</name>
    <name type="synonym">Helicophagus hypophthalmus</name>
    <dbReference type="NCBI Taxonomy" id="310915"/>
    <lineage>
        <taxon>Eukaryota</taxon>
        <taxon>Metazoa</taxon>
        <taxon>Chordata</taxon>
        <taxon>Craniata</taxon>
        <taxon>Vertebrata</taxon>
        <taxon>Euteleostomi</taxon>
        <taxon>Actinopterygii</taxon>
        <taxon>Neopterygii</taxon>
        <taxon>Teleostei</taxon>
        <taxon>Ostariophysi</taxon>
        <taxon>Siluriformes</taxon>
        <taxon>Pangasiidae</taxon>
        <taxon>Pangasianodon</taxon>
    </lineage>
</organism>
<dbReference type="PROSITE" id="PS51465">
    <property type="entry name" value="KAZAL_2"/>
    <property type="match status" value="1"/>
</dbReference>
<comment type="caution">
    <text evidence="12">The sequence shown here is derived from an EMBL/GenBank/DDBJ whole genome shotgun (WGS) entry which is preliminary data.</text>
</comment>
<feature type="transmembrane region" description="Helical" evidence="8">
    <location>
        <begin position="102"/>
        <end position="124"/>
    </location>
</feature>
<dbReference type="InterPro" id="IPR036058">
    <property type="entry name" value="Kazal_dom_sf"/>
</dbReference>
<evidence type="ECO:0000256" key="9">
    <source>
        <dbReference type="SAM" id="MobiDB-lite"/>
    </source>
</evidence>
<feature type="domain" description="Kazal-like" evidence="11">
    <location>
        <begin position="462"/>
        <end position="517"/>
    </location>
</feature>
<dbReference type="InterPro" id="IPR036259">
    <property type="entry name" value="MFS_trans_sf"/>
</dbReference>
<feature type="transmembrane region" description="Helical" evidence="8">
    <location>
        <begin position="579"/>
        <end position="600"/>
    </location>
</feature>
<dbReference type="EMBL" id="VFJC01000019">
    <property type="protein sequence ID" value="KAB5542188.1"/>
    <property type="molecule type" value="Genomic_DNA"/>
</dbReference>
<feature type="transmembrane region" description="Helical" evidence="8">
    <location>
        <begin position="385"/>
        <end position="406"/>
    </location>
</feature>
<evidence type="ECO:0000256" key="1">
    <source>
        <dbReference type="ARBA" id="ARBA00004651"/>
    </source>
</evidence>
<dbReference type="Pfam" id="PF03137">
    <property type="entry name" value="OATP"/>
    <property type="match status" value="1"/>
</dbReference>
<dbReference type="PANTHER" id="PTHR11388">
    <property type="entry name" value="ORGANIC ANION TRANSPORTER"/>
    <property type="match status" value="1"/>
</dbReference>
<dbReference type="GO" id="GO:0043252">
    <property type="term" value="P:sodium-independent organic anion transport"/>
    <property type="evidence" value="ECO:0007669"/>
    <property type="project" value="TreeGrafter"/>
</dbReference>
<dbReference type="InterPro" id="IPR002350">
    <property type="entry name" value="Kazal_dom"/>
</dbReference>
<dbReference type="Proteomes" id="UP000327468">
    <property type="component" value="Chromosome 18"/>
</dbReference>
<accession>A0A5N5LI12</accession>
<dbReference type="InterPro" id="IPR004156">
    <property type="entry name" value="OATP"/>
</dbReference>
<evidence type="ECO:0000313" key="13">
    <source>
        <dbReference type="Proteomes" id="UP000327468"/>
    </source>
</evidence>
<proteinExistence type="inferred from homology"/>
<dbReference type="NCBIfam" id="TIGR00805">
    <property type="entry name" value="oat"/>
    <property type="match status" value="1"/>
</dbReference>
<dbReference type="SUPFAM" id="SSF103473">
    <property type="entry name" value="MFS general substrate transporter"/>
    <property type="match status" value="1"/>
</dbReference>
<feature type="transmembrane region" description="Helical" evidence="8">
    <location>
        <begin position="632"/>
        <end position="656"/>
    </location>
</feature>